<keyword evidence="5" id="KW-1185">Reference proteome</keyword>
<protein>
    <submittedName>
        <fullName evidence="4">Carnitinyl-CoA dehydratase</fullName>
        <ecNumber evidence="4">4.2.1.-</ecNumber>
    </submittedName>
</protein>
<dbReference type="Proteomes" id="UP000193077">
    <property type="component" value="Unassembled WGS sequence"/>
</dbReference>
<dbReference type="AlphaFoldDB" id="A0A1Y5SV83"/>
<keyword evidence="2" id="KW-0809">Transit peptide</keyword>
<sequence length="256" mass="27608">MNQMTAEPLVTQALDQGVLTVSLGRAPAHPLSREMIAALHGVIVQAGQADDVRVIVIHGSGRIFCAGHDLKEIARHRADADEGREYVEDLFQACSEMMIDITHSPKPTIAMVEGIATAAGLQMVAACDLAYASVDATFCLPGVQNGGFCTTPAVAVSRAIGRKAVMEMALTGAVYDADWALVNGLINRVLAADQLPKHVHDLATTLATRVPGTVSKGKQTLRQHLDLPLREAYDMATPVMVEHFMDPDRRKYDWQA</sequence>
<dbReference type="Gene3D" id="1.10.287.2460">
    <property type="match status" value="1"/>
</dbReference>
<evidence type="ECO:0000313" key="4">
    <source>
        <dbReference type="EMBL" id="SLN45806.1"/>
    </source>
</evidence>
<evidence type="ECO:0000256" key="2">
    <source>
        <dbReference type="ARBA" id="ARBA00022946"/>
    </source>
</evidence>
<dbReference type="Pfam" id="PF00378">
    <property type="entry name" value="ECH_1"/>
    <property type="match status" value="1"/>
</dbReference>
<proteinExistence type="predicted"/>
<dbReference type="GO" id="GO:0006631">
    <property type="term" value="P:fatty acid metabolic process"/>
    <property type="evidence" value="ECO:0007669"/>
    <property type="project" value="UniProtKB-KW"/>
</dbReference>
<keyword evidence="3" id="KW-0443">Lipid metabolism</keyword>
<dbReference type="SUPFAM" id="SSF52096">
    <property type="entry name" value="ClpP/crotonase"/>
    <property type="match status" value="1"/>
</dbReference>
<evidence type="ECO:0000256" key="3">
    <source>
        <dbReference type="ARBA" id="ARBA00023098"/>
    </source>
</evidence>
<reference evidence="4 5" key="1">
    <citation type="submission" date="2017-03" db="EMBL/GenBank/DDBJ databases">
        <authorList>
            <person name="Afonso C.L."/>
            <person name="Miller P.J."/>
            <person name="Scott M.A."/>
            <person name="Spackman E."/>
            <person name="Goraichik I."/>
            <person name="Dimitrov K.M."/>
            <person name="Suarez D.L."/>
            <person name="Swayne D.E."/>
        </authorList>
    </citation>
    <scope>NUCLEOTIDE SEQUENCE [LARGE SCALE GENOMIC DNA]</scope>
    <source>
        <strain evidence="4 5">CECT 7639</strain>
    </source>
</reference>
<dbReference type="EC" id="4.2.1.-" evidence="4"/>
<accession>A0A1Y5SV83</accession>
<keyword evidence="1" id="KW-0276">Fatty acid metabolism</keyword>
<dbReference type="CDD" id="cd06558">
    <property type="entry name" value="crotonase-like"/>
    <property type="match status" value="1"/>
</dbReference>
<dbReference type="InterPro" id="IPR001753">
    <property type="entry name" value="Enoyl-CoA_hydra/iso"/>
</dbReference>
<dbReference type="InterPro" id="IPR029045">
    <property type="entry name" value="ClpP/crotonase-like_dom_sf"/>
</dbReference>
<dbReference type="PANTHER" id="PTHR43602">
    <property type="match status" value="1"/>
</dbReference>
<name>A0A1Y5SV83_9RHOB</name>
<organism evidence="4 5">
    <name type="scientific">Falsiruegeria litorea R37</name>
    <dbReference type="NCBI Taxonomy" id="1200284"/>
    <lineage>
        <taxon>Bacteria</taxon>
        <taxon>Pseudomonadati</taxon>
        <taxon>Pseudomonadota</taxon>
        <taxon>Alphaproteobacteria</taxon>
        <taxon>Rhodobacterales</taxon>
        <taxon>Roseobacteraceae</taxon>
        <taxon>Falsiruegeria</taxon>
    </lineage>
</organism>
<dbReference type="GO" id="GO:0016836">
    <property type="term" value="F:hydro-lyase activity"/>
    <property type="evidence" value="ECO:0007669"/>
    <property type="project" value="TreeGrafter"/>
</dbReference>
<dbReference type="RefSeq" id="WP_085795949.1">
    <property type="nucleotide sequence ID" value="NZ_FWFO01000001.1"/>
</dbReference>
<gene>
    <name evidence="4" type="primary">caiD_3</name>
    <name evidence="4" type="ORF">TRL7639_02486</name>
</gene>
<dbReference type="OrthoDB" id="9795613at2"/>
<dbReference type="EMBL" id="FWFO01000001">
    <property type="protein sequence ID" value="SLN45806.1"/>
    <property type="molecule type" value="Genomic_DNA"/>
</dbReference>
<dbReference type="Gene3D" id="3.90.226.10">
    <property type="entry name" value="2-enoyl-CoA Hydratase, Chain A, domain 1"/>
    <property type="match status" value="1"/>
</dbReference>
<keyword evidence="4" id="KW-0456">Lyase</keyword>
<dbReference type="PANTHER" id="PTHR43602:SF1">
    <property type="entry name" value="ENOYL-COA HYDRATASE DOMAIN-CONTAINING PROTEIN 3, MITOCHONDRIAL"/>
    <property type="match status" value="1"/>
</dbReference>
<dbReference type="InterPro" id="IPR052377">
    <property type="entry name" value="Mitochondrial_ECH-domain"/>
</dbReference>
<evidence type="ECO:0000256" key="1">
    <source>
        <dbReference type="ARBA" id="ARBA00022832"/>
    </source>
</evidence>
<evidence type="ECO:0000313" key="5">
    <source>
        <dbReference type="Proteomes" id="UP000193077"/>
    </source>
</evidence>